<keyword evidence="2" id="KW-1185">Reference proteome</keyword>
<comment type="caution">
    <text evidence="1">The sequence shown here is derived from an EMBL/GenBank/DDBJ whole genome shotgun (WGS) entry which is preliminary data.</text>
</comment>
<evidence type="ECO:0000313" key="1">
    <source>
        <dbReference type="EMBL" id="MPC59945.1"/>
    </source>
</evidence>
<dbReference type="EMBL" id="VSRR010017015">
    <property type="protein sequence ID" value="MPC59945.1"/>
    <property type="molecule type" value="Genomic_DNA"/>
</dbReference>
<proteinExistence type="predicted"/>
<evidence type="ECO:0000313" key="2">
    <source>
        <dbReference type="Proteomes" id="UP000324222"/>
    </source>
</evidence>
<organism evidence="1 2">
    <name type="scientific">Portunus trituberculatus</name>
    <name type="common">Swimming crab</name>
    <name type="synonym">Neptunus trituberculatus</name>
    <dbReference type="NCBI Taxonomy" id="210409"/>
    <lineage>
        <taxon>Eukaryota</taxon>
        <taxon>Metazoa</taxon>
        <taxon>Ecdysozoa</taxon>
        <taxon>Arthropoda</taxon>
        <taxon>Crustacea</taxon>
        <taxon>Multicrustacea</taxon>
        <taxon>Malacostraca</taxon>
        <taxon>Eumalacostraca</taxon>
        <taxon>Eucarida</taxon>
        <taxon>Decapoda</taxon>
        <taxon>Pleocyemata</taxon>
        <taxon>Brachyura</taxon>
        <taxon>Eubrachyura</taxon>
        <taxon>Portunoidea</taxon>
        <taxon>Portunidae</taxon>
        <taxon>Portuninae</taxon>
        <taxon>Portunus</taxon>
    </lineage>
</organism>
<sequence>MTSAVLLGWYLPRTFPSRFASCCRERRRGHSRESAGGGLAAVEGVVDAEDCRARRGPRCYDPHFPDDEDVAGSDALLVSPLHPLTTLHPAPAPLESLPLPPLLPSSLPYNAAAAATTAAAATFDRQTQRRERTHSFISNDKLVMNSTIYLESYSHMRRTAAGIRCIFSVTSFWTEAFCLRTTRAMEYENDMILYDRIRLSACIVYMDQVIRS</sequence>
<gene>
    <name evidence="1" type="ORF">E2C01_053978</name>
</gene>
<dbReference type="Proteomes" id="UP000324222">
    <property type="component" value="Unassembled WGS sequence"/>
</dbReference>
<protein>
    <submittedName>
        <fullName evidence="1">Uncharacterized protein</fullName>
    </submittedName>
</protein>
<reference evidence="1 2" key="1">
    <citation type="submission" date="2019-05" db="EMBL/GenBank/DDBJ databases">
        <title>Another draft genome of Portunus trituberculatus and its Hox gene families provides insights of decapod evolution.</title>
        <authorList>
            <person name="Jeong J.-H."/>
            <person name="Song I."/>
            <person name="Kim S."/>
            <person name="Choi T."/>
            <person name="Kim D."/>
            <person name="Ryu S."/>
            <person name="Kim W."/>
        </authorList>
    </citation>
    <scope>NUCLEOTIDE SEQUENCE [LARGE SCALE GENOMIC DNA]</scope>
    <source>
        <tissue evidence="1">Muscle</tissue>
    </source>
</reference>
<name>A0A5B7GRI0_PORTR</name>
<accession>A0A5B7GRI0</accession>
<dbReference type="AlphaFoldDB" id="A0A5B7GRI0"/>